<geneLocation type="plasmid" evidence="6 7">
    <name>pAt1</name>
</geneLocation>
<keyword evidence="2" id="KW-0694">RNA-binding</keyword>
<keyword evidence="3" id="KW-0143">Chaperone</keyword>
<gene>
    <name evidence="6" type="ORF">Atep_31650</name>
</gene>
<organism evidence="6 7">
    <name type="scientific">Allochromatium tepidum</name>
    <dbReference type="NCBI Taxonomy" id="553982"/>
    <lineage>
        <taxon>Bacteria</taxon>
        <taxon>Pseudomonadati</taxon>
        <taxon>Pseudomonadota</taxon>
        <taxon>Gammaproteobacteria</taxon>
        <taxon>Chromatiales</taxon>
        <taxon>Chromatiaceae</taxon>
        <taxon>Allochromatium</taxon>
    </lineage>
</organism>
<dbReference type="PANTHER" id="PTHR38106:SF1">
    <property type="entry name" value="RNA CHAPERONE PROQ"/>
    <property type="match status" value="1"/>
</dbReference>
<evidence type="ECO:0000259" key="5">
    <source>
        <dbReference type="SMART" id="SM00945"/>
    </source>
</evidence>
<reference evidence="6 7" key="1">
    <citation type="submission" date="2021-04" db="EMBL/GenBank/DDBJ databases">
        <title>Complete genome sequencing of Allochromatium tepidum strain NZ.</title>
        <authorList>
            <person name="Tsukatani Y."/>
            <person name="Mori H."/>
        </authorList>
    </citation>
    <scope>NUCLEOTIDE SEQUENCE [LARGE SCALE GENOMIC DNA]</scope>
    <source>
        <strain evidence="6 7">NZ</strain>
        <plasmid evidence="6 7">pAt1</plasmid>
    </source>
</reference>
<evidence type="ECO:0000256" key="2">
    <source>
        <dbReference type="ARBA" id="ARBA00022884"/>
    </source>
</evidence>
<dbReference type="Proteomes" id="UP000680679">
    <property type="component" value="Plasmid pAt1"/>
</dbReference>
<proteinExistence type="predicted"/>
<dbReference type="Pfam" id="PF04352">
    <property type="entry name" value="ProQ"/>
    <property type="match status" value="1"/>
</dbReference>
<dbReference type="InterPro" id="IPR036442">
    <property type="entry name" value="ProQ/FinO_sf"/>
</dbReference>
<dbReference type="EMBL" id="AP024564">
    <property type="protein sequence ID" value="BCU08488.1"/>
    <property type="molecule type" value="Genomic_DNA"/>
</dbReference>
<feature type="region of interest" description="Disordered" evidence="4">
    <location>
        <begin position="1"/>
        <end position="22"/>
    </location>
</feature>
<name>A0ABM7QS05_9GAMM</name>
<evidence type="ECO:0000313" key="6">
    <source>
        <dbReference type="EMBL" id="BCU08488.1"/>
    </source>
</evidence>
<feature type="domain" description="ProQ/FinO" evidence="5">
    <location>
        <begin position="16"/>
        <end position="126"/>
    </location>
</feature>
<keyword evidence="1" id="KW-0963">Cytoplasm</keyword>
<dbReference type="SMART" id="SM00945">
    <property type="entry name" value="ProQ"/>
    <property type="match status" value="1"/>
</dbReference>
<keyword evidence="7" id="KW-1185">Reference proteome</keyword>
<dbReference type="Gene3D" id="1.10.1710.10">
    <property type="entry name" value="ProQ/FinO domain"/>
    <property type="match status" value="1"/>
</dbReference>
<dbReference type="SUPFAM" id="SSF48657">
    <property type="entry name" value="FinO-like"/>
    <property type="match status" value="1"/>
</dbReference>
<evidence type="ECO:0000256" key="1">
    <source>
        <dbReference type="ARBA" id="ARBA00022490"/>
    </source>
</evidence>
<accession>A0ABM7QS05</accession>
<dbReference type="InterPro" id="IPR023529">
    <property type="entry name" value="ProQ"/>
</dbReference>
<sequence length="247" mass="27674">MPIENKATIPVETPTKNEPESQPLDLAKHFPKCFNFNSPRPLKIGIHFDIRAELEAQGYSFRKIRQAVTYYCQRPAYMKTLVVGAERIDHRGEPAGTITEKEVEIAKAQIKVLWKKYKARKKAQAALNGEKEPRPQKSVKKALSEDAPLTQENIVSGRLELTVKFSELPDPMPVAGGVKIGLSTQDALVVATLSSKSWKKIKKAQGEGRPWRAVLTGHLGTKAFANDQMVLILDNPRLQVFEVRPRL</sequence>
<dbReference type="PANTHER" id="PTHR38106">
    <property type="entry name" value="RNA CHAPERONE PROQ"/>
    <property type="match status" value="1"/>
</dbReference>
<dbReference type="InterPro" id="IPR016103">
    <property type="entry name" value="ProQ/FinO"/>
</dbReference>
<evidence type="ECO:0000313" key="7">
    <source>
        <dbReference type="Proteomes" id="UP000680679"/>
    </source>
</evidence>
<evidence type="ECO:0000256" key="4">
    <source>
        <dbReference type="SAM" id="MobiDB-lite"/>
    </source>
</evidence>
<evidence type="ECO:0000256" key="3">
    <source>
        <dbReference type="ARBA" id="ARBA00023186"/>
    </source>
</evidence>
<dbReference type="RefSeq" id="WP_213382082.1">
    <property type="nucleotide sequence ID" value="NZ_AP024564.1"/>
</dbReference>
<keyword evidence="6" id="KW-0614">Plasmid</keyword>
<protein>
    <recommendedName>
        <fullName evidence="5">ProQ/FinO domain-containing protein</fullName>
    </recommendedName>
</protein>